<gene>
    <name evidence="2" type="ORF">SKAU_G00400730</name>
</gene>
<evidence type="ECO:0000256" key="1">
    <source>
        <dbReference type="SAM" id="MobiDB-lite"/>
    </source>
</evidence>
<evidence type="ECO:0000313" key="2">
    <source>
        <dbReference type="EMBL" id="KAJ8334434.1"/>
    </source>
</evidence>
<organism evidence="2 3">
    <name type="scientific">Synaphobranchus kaupii</name>
    <name type="common">Kaup's arrowtooth eel</name>
    <dbReference type="NCBI Taxonomy" id="118154"/>
    <lineage>
        <taxon>Eukaryota</taxon>
        <taxon>Metazoa</taxon>
        <taxon>Chordata</taxon>
        <taxon>Craniata</taxon>
        <taxon>Vertebrata</taxon>
        <taxon>Euteleostomi</taxon>
        <taxon>Actinopterygii</taxon>
        <taxon>Neopterygii</taxon>
        <taxon>Teleostei</taxon>
        <taxon>Anguilliformes</taxon>
        <taxon>Synaphobranchidae</taxon>
        <taxon>Synaphobranchus</taxon>
    </lineage>
</organism>
<feature type="compositionally biased region" description="Polar residues" evidence="1">
    <location>
        <begin position="33"/>
        <end position="48"/>
    </location>
</feature>
<keyword evidence="3" id="KW-1185">Reference proteome</keyword>
<reference evidence="2" key="1">
    <citation type="journal article" date="2023" name="Science">
        <title>Genome structures resolve the early diversification of teleost fishes.</title>
        <authorList>
            <person name="Parey E."/>
            <person name="Louis A."/>
            <person name="Montfort J."/>
            <person name="Bouchez O."/>
            <person name="Roques C."/>
            <person name="Iampietro C."/>
            <person name="Lluch J."/>
            <person name="Castinel A."/>
            <person name="Donnadieu C."/>
            <person name="Desvignes T."/>
            <person name="Floi Bucao C."/>
            <person name="Jouanno E."/>
            <person name="Wen M."/>
            <person name="Mejri S."/>
            <person name="Dirks R."/>
            <person name="Jansen H."/>
            <person name="Henkel C."/>
            <person name="Chen W.J."/>
            <person name="Zahm M."/>
            <person name="Cabau C."/>
            <person name="Klopp C."/>
            <person name="Thompson A.W."/>
            <person name="Robinson-Rechavi M."/>
            <person name="Braasch I."/>
            <person name="Lecointre G."/>
            <person name="Bobe J."/>
            <person name="Postlethwait J.H."/>
            <person name="Berthelot C."/>
            <person name="Roest Crollius H."/>
            <person name="Guiguen Y."/>
        </authorList>
    </citation>
    <scope>NUCLEOTIDE SEQUENCE</scope>
    <source>
        <strain evidence="2">WJC10195</strain>
    </source>
</reference>
<dbReference type="Proteomes" id="UP001152622">
    <property type="component" value="Chromosome 21"/>
</dbReference>
<evidence type="ECO:0000313" key="3">
    <source>
        <dbReference type="Proteomes" id="UP001152622"/>
    </source>
</evidence>
<dbReference type="EMBL" id="JAINUF010000021">
    <property type="protein sequence ID" value="KAJ8334434.1"/>
    <property type="molecule type" value="Genomic_DNA"/>
</dbReference>
<dbReference type="AlphaFoldDB" id="A0A9Q1E911"/>
<comment type="caution">
    <text evidence="2">The sequence shown here is derived from an EMBL/GenBank/DDBJ whole genome shotgun (WGS) entry which is preliminary data.</text>
</comment>
<protein>
    <submittedName>
        <fullName evidence="2">Uncharacterized protein</fullName>
    </submittedName>
</protein>
<sequence>MAEWESEKIAGKEKRKMTRLIQPRLESGIVPLSASQSSPTDSGNTAGNNEPVEECRANALSQSVHSSLFGEGTFIINTLISKPPLSGKWKMWLHMLSFGGMNTDCVSHIFAARFAEMGWVTDRETFTEFSASDAEVRCLPLSPVLSARLIAETAMLLLLARSTGGGTRRL</sequence>
<name>A0A9Q1E911_SYNKA</name>
<accession>A0A9Q1E911</accession>
<proteinExistence type="predicted"/>
<feature type="region of interest" description="Disordered" evidence="1">
    <location>
        <begin position="26"/>
        <end position="51"/>
    </location>
</feature>